<feature type="chain" id="PRO_5011583092" description="Lipoprotein" evidence="1">
    <location>
        <begin position="20"/>
        <end position="159"/>
    </location>
</feature>
<dbReference type="AlphaFoldDB" id="A0A1I0MPZ7"/>
<dbReference type="Proteomes" id="UP000199373">
    <property type="component" value="Unassembled WGS sequence"/>
</dbReference>
<reference evidence="2 3" key="1">
    <citation type="submission" date="2016-10" db="EMBL/GenBank/DDBJ databases">
        <authorList>
            <person name="de Groot N.N."/>
        </authorList>
    </citation>
    <scope>NUCLEOTIDE SEQUENCE [LARGE SCALE GENOMIC DNA]</scope>
    <source>
        <strain evidence="2 3">TC2-24</strain>
    </source>
</reference>
<dbReference type="PROSITE" id="PS51257">
    <property type="entry name" value="PROKAR_LIPOPROTEIN"/>
    <property type="match status" value="1"/>
</dbReference>
<accession>A0A1I0MPZ7</accession>
<evidence type="ECO:0000313" key="3">
    <source>
        <dbReference type="Proteomes" id="UP000199373"/>
    </source>
</evidence>
<keyword evidence="1" id="KW-0732">Signal</keyword>
<dbReference type="EMBL" id="FOIQ01000001">
    <property type="protein sequence ID" value="SEV90693.1"/>
    <property type="molecule type" value="Genomic_DNA"/>
</dbReference>
<dbReference type="InterPro" id="IPR045607">
    <property type="entry name" value="DUF6452"/>
</dbReference>
<feature type="signal peptide" evidence="1">
    <location>
        <begin position="1"/>
        <end position="19"/>
    </location>
</feature>
<evidence type="ECO:0000256" key="1">
    <source>
        <dbReference type="SAM" id="SignalP"/>
    </source>
</evidence>
<evidence type="ECO:0008006" key="4">
    <source>
        <dbReference type="Google" id="ProtNLM"/>
    </source>
</evidence>
<protein>
    <recommendedName>
        <fullName evidence="4">Lipoprotein</fullName>
    </recommendedName>
</protein>
<gene>
    <name evidence="2" type="ORF">SAMN04487850_0872</name>
</gene>
<sequence length="159" mass="18185">MRKLTFCFCSILLAACSSIDCPVNNTVTTRYCFYNTDGDSLVLMDTLTISTVRQDGTDSIILNRNVGKASFSLPVSYSHPEDILVFNVYNKTMSIFDTVWVKKDDIPHFESVDCNASFFHRLTDVRHTKHFIDSIVIKNPSVDYDKNTTHFYIYPKVSD</sequence>
<proteinExistence type="predicted"/>
<dbReference type="RefSeq" id="WP_091899883.1">
    <property type="nucleotide sequence ID" value="NZ_FOIQ01000001.1"/>
</dbReference>
<evidence type="ECO:0000313" key="2">
    <source>
        <dbReference type="EMBL" id="SEV90693.1"/>
    </source>
</evidence>
<keyword evidence="3" id="KW-1185">Reference proteome</keyword>
<organism evidence="2 3">
    <name type="scientific">Prevotella aff. ruminicola Tc2-24</name>
    <dbReference type="NCBI Taxonomy" id="81582"/>
    <lineage>
        <taxon>Bacteria</taxon>
        <taxon>Pseudomonadati</taxon>
        <taxon>Bacteroidota</taxon>
        <taxon>Bacteroidia</taxon>
        <taxon>Bacteroidales</taxon>
        <taxon>Prevotellaceae</taxon>
        <taxon>Prevotella</taxon>
    </lineage>
</organism>
<name>A0A1I0MPZ7_9BACT</name>
<dbReference type="Pfam" id="PF20050">
    <property type="entry name" value="DUF6452"/>
    <property type="match status" value="1"/>
</dbReference>